<name>A0AAD6TGZ7_9AGAR</name>
<proteinExistence type="predicted"/>
<evidence type="ECO:0000313" key="1">
    <source>
        <dbReference type="EMBL" id="KAJ7046429.1"/>
    </source>
</evidence>
<dbReference type="Proteomes" id="UP001218188">
    <property type="component" value="Unassembled WGS sequence"/>
</dbReference>
<dbReference type="EMBL" id="JARJCM010000003">
    <property type="protein sequence ID" value="KAJ7046429.1"/>
    <property type="molecule type" value="Genomic_DNA"/>
</dbReference>
<dbReference type="AlphaFoldDB" id="A0AAD6TGZ7"/>
<keyword evidence="2" id="KW-1185">Reference proteome</keyword>
<feature type="non-terminal residue" evidence="1">
    <location>
        <position position="1"/>
    </location>
</feature>
<gene>
    <name evidence="1" type="ORF">C8F04DRAFT_1387950</name>
</gene>
<sequence>IGAALTSATRNFLFVSQSSSDNEQHPFFALWLAFWLLCIRALHHEYGDLNHRPHRCLPPSSQRFRCRLRESPGLVWHERWLPRARNCPGEEEGAQAGPESRGPFQRYSNARIIRRAILTHETHSHSHISPRAPPHFVIRGRSGRCRTTERNALHWTGTRREGESFWRGEAQKDARASQSEQVTALSTPSLCSSQPSFQVVLCFSLQPTTYTCAWTTFSSYCTSTHSSSYTLYFLFWTISYSRVGHLPAPNARLEP</sequence>
<reference evidence="1" key="1">
    <citation type="submission" date="2023-03" db="EMBL/GenBank/DDBJ databases">
        <title>Massive genome expansion in bonnet fungi (Mycena s.s.) driven by repeated elements and novel gene families across ecological guilds.</title>
        <authorList>
            <consortium name="Lawrence Berkeley National Laboratory"/>
            <person name="Harder C.B."/>
            <person name="Miyauchi S."/>
            <person name="Viragh M."/>
            <person name="Kuo A."/>
            <person name="Thoen E."/>
            <person name="Andreopoulos B."/>
            <person name="Lu D."/>
            <person name="Skrede I."/>
            <person name="Drula E."/>
            <person name="Henrissat B."/>
            <person name="Morin E."/>
            <person name="Kohler A."/>
            <person name="Barry K."/>
            <person name="LaButti K."/>
            <person name="Morin E."/>
            <person name="Salamov A."/>
            <person name="Lipzen A."/>
            <person name="Mereny Z."/>
            <person name="Hegedus B."/>
            <person name="Baldrian P."/>
            <person name="Stursova M."/>
            <person name="Weitz H."/>
            <person name="Taylor A."/>
            <person name="Grigoriev I.V."/>
            <person name="Nagy L.G."/>
            <person name="Martin F."/>
            <person name="Kauserud H."/>
        </authorList>
    </citation>
    <scope>NUCLEOTIDE SEQUENCE</scope>
    <source>
        <strain evidence="1">CBHHK200</strain>
    </source>
</reference>
<protein>
    <submittedName>
        <fullName evidence="1">Uncharacterized protein</fullName>
    </submittedName>
</protein>
<evidence type="ECO:0000313" key="2">
    <source>
        <dbReference type="Proteomes" id="UP001218188"/>
    </source>
</evidence>
<comment type="caution">
    <text evidence="1">The sequence shown here is derived from an EMBL/GenBank/DDBJ whole genome shotgun (WGS) entry which is preliminary data.</text>
</comment>
<organism evidence="1 2">
    <name type="scientific">Mycena alexandri</name>
    <dbReference type="NCBI Taxonomy" id="1745969"/>
    <lineage>
        <taxon>Eukaryota</taxon>
        <taxon>Fungi</taxon>
        <taxon>Dikarya</taxon>
        <taxon>Basidiomycota</taxon>
        <taxon>Agaricomycotina</taxon>
        <taxon>Agaricomycetes</taxon>
        <taxon>Agaricomycetidae</taxon>
        <taxon>Agaricales</taxon>
        <taxon>Marasmiineae</taxon>
        <taxon>Mycenaceae</taxon>
        <taxon>Mycena</taxon>
    </lineage>
</organism>
<accession>A0AAD6TGZ7</accession>